<dbReference type="AlphaFoldDB" id="A0A101RNI2"/>
<comment type="caution">
    <text evidence="1">The sequence shown here is derived from an EMBL/GenBank/DDBJ whole genome shotgun (WGS) entry which is preliminary data.</text>
</comment>
<accession>A0A101RNI2</accession>
<dbReference type="Proteomes" id="UP000053669">
    <property type="component" value="Unassembled WGS sequence"/>
</dbReference>
<reference evidence="1 2" key="1">
    <citation type="submission" date="2015-10" db="EMBL/GenBank/DDBJ databases">
        <title>Draft genome sequence of Streptomyces canus DSM 40017, type strain for the species Streptomyces canus.</title>
        <authorList>
            <person name="Ruckert C."/>
            <person name="Winkler A."/>
            <person name="Kalinowski J."/>
            <person name="Kampfer P."/>
            <person name="Glaeser S."/>
        </authorList>
    </citation>
    <scope>NUCLEOTIDE SEQUENCE [LARGE SCALE GENOMIC DNA]</scope>
    <source>
        <strain evidence="1 2">DSM 40017</strain>
    </source>
</reference>
<sequence length="127" mass="14782">MTKDSADQRVQDALRRHKVWRTSWWVETALSAVMSDPEVRRLAGEIEQEEFRLGQELSTRLQPFQERYDRAVTDCEVELFSRICPGKHARWGRICLMDADHEMTVEPHWGRTADGRLIAWVGSAPDD</sequence>
<evidence type="ECO:0000313" key="2">
    <source>
        <dbReference type="Proteomes" id="UP000053669"/>
    </source>
</evidence>
<proteinExistence type="predicted"/>
<dbReference type="EMBL" id="LMWU01000055">
    <property type="protein sequence ID" value="KUN58902.1"/>
    <property type="molecule type" value="Genomic_DNA"/>
</dbReference>
<dbReference type="STRING" id="58343.AQJ46_42275"/>
<gene>
    <name evidence="1" type="ORF">AQJ46_42275</name>
</gene>
<protein>
    <submittedName>
        <fullName evidence="1">Uncharacterized protein</fullName>
    </submittedName>
</protein>
<evidence type="ECO:0000313" key="1">
    <source>
        <dbReference type="EMBL" id="KUN58902.1"/>
    </source>
</evidence>
<organism evidence="1 2">
    <name type="scientific">Streptomyces canus</name>
    <dbReference type="NCBI Taxonomy" id="58343"/>
    <lineage>
        <taxon>Bacteria</taxon>
        <taxon>Bacillati</taxon>
        <taxon>Actinomycetota</taxon>
        <taxon>Actinomycetes</taxon>
        <taxon>Kitasatosporales</taxon>
        <taxon>Streptomycetaceae</taxon>
        <taxon>Streptomyces</taxon>
        <taxon>Streptomyces aurantiacus group</taxon>
    </lineage>
</organism>
<name>A0A101RNI2_9ACTN</name>
<dbReference type="RefSeq" id="WP_059210664.1">
    <property type="nucleotide sequence ID" value="NZ_KQ948674.1"/>
</dbReference>